<keyword evidence="14 25" id="KW-0472">Membrane</keyword>
<evidence type="ECO:0000256" key="15">
    <source>
        <dbReference type="ARBA" id="ARBA00023157"/>
    </source>
</evidence>
<dbReference type="GO" id="GO:0007155">
    <property type="term" value="P:cell adhesion"/>
    <property type="evidence" value="ECO:0007669"/>
    <property type="project" value="UniProtKB-KW"/>
</dbReference>
<dbReference type="GO" id="GO:0046872">
    <property type="term" value="F:metal ion binding"/>
    <property type="evidence" value="ECO:0007669"/>
    <property type="project" value="UniProtKB-KW"/>
</dbReference>
<dbReference type="GO" id="GO:0030246">
    <property type="term" value="F:carbohydrate binding"/>
    <property type="evidence" value="ECO:0007669"/>
    <property type="project" value="UniProtKB-KW"/>
</dbReference>
<dbReference type="PROSITE" id="PS50041">
    <property type="entry name" value="C_TYPE_LECTIN_2"/>
    <property type="match status" value="1"/>
</dbReference>
<evidence type="ECO:0000259" key="27">
    <source>
        <dbReference type="PROSITE" id="PS50026"/>
    </source>
</evidence>
<dbReference type="InterPro" id="IPR000436">
    <property type="entry name" value="Sushi_SCR_CCP_dom"/>
</dbReference>
<feature type="domain" description="Sushi" evidence="29">
    <location>
        <begin position="241"/>
        <end position="302"/>
    </location>
</feature>
<dbReference type="InterPro" id="IPR018378">
    <property type="entry name" value="C-type_lectin_CS"/>
</dbReference>
<evidence type="ECO:0000256" key="23">
    <source>
        <dbReference type="PROSITE-ProRule" id="PRU00076"/>
    </source>
</evidence>
<evidence type="ECO:0000256" key="12">
    <source>
        <dbReference type="ARBA" id="ARBA00022889"/>
    </source>
</evidence>
<keyword evidence="10" id="KW-0677">Repeat</keyword>
<feature type="signal peptide" evidence="26">
    <location>
        <begin position="1"/>
        <end position="22"/>
    </location>
</feature>
<reference evidence="30 31" key="1">
    <citation type="journal article" date="2020" name="Nature">
        <title>Six reference-quality genomes reveal evolution of bat adaptations.</title>
        <authorList>
            <person name="Jebb D."/>
            <person name="Huang Z."/>
            <person name="Pippel M."/>
            <person name="Hughes G.M."/>
            <person name="Lavrichenko K."/>
            <person name="Devanna P."/>
            <person name="Winkler S."/>
            <person name="Jermiin L.S."/>
            <person name="Skirmuntt E.C."/>
            <person name="Katzourakis A."/>
            <person name="Burkitt-Gray L."/>
            <person name="Ray D.A."/>
            <person name="Sullivan K.A.M."/>
            <person name="Roscito J.G."/>
            <person name="Kirilenko B.M."/>
            <person name="Davalos L.M."/>
            <person name="Corthals A.P."/>
            <person name="Power M.L."/>
            <person name="Jones G."/>
            <person name="Ransome R.D."/>
            <person name="Dechmann D.K.N."/>
            <person name="Locatelli A.G."/>
            <person name="Puechmaille S.J."/>
            <person name="Fedrigo O."/>
            <person name="Jarvis E.D."/>
            <person name="Hiller M."/>
            <person name="Vernes S.C."/>
            <person name="Myers E.W."/>
            <person name="Teeling E.C."/>
        </authorList>
    </citation>
    <scope>NUCLEOTIDE SEQUENCE [LARGE SCALE GENOMIC DNA]</scope>
    <source>
        <strain evidence="30">MRouAeg1</strain>
        <tissue evidence="30">Muscle</tissue>
    </source>
</reference>
<evidence type="ECO:0000256" key="10">
    <source>
        <dbReference type="ARBA" id="ARBA00022737"/>
    </source>
</evidence>
<dbReference type="FunFam" id="2.10.70.10:FF:000001">
    <property type="entry name" value="Selectin P"/>
    <property type="match status" value="4"/>
</dbReference>
<dbReference type="PROSITE" id="PS01186">
    <property type="entry name" value="EGF_2"/>
    <property type="match status" value="1"/>
</dbReference>
<evidence type="ECO:0000256" key="2">
    <source>
        <dbReference type="ARBA" id="ARBA00007360"/>
    </source>
</evidence>
<feature type="disulfide bond" evidence="23">
    <location>
        <begin position="166"/>
        <end position="175"/>
    </location>
</feature>
<evidence type="ECO:0000256" key="26">
    <source>
        <dbReference type="SAM" id="SignalP"/>
    </source>
</evidence>
<dbReference type="SMART" id="SM00032">
    <property type="entry name" value="CCP"/>
    <property type="match status" value="5"/>
</dbReference>
<accession>A0A7J8BGE7</accession>
<feature type="domain" description="Sushi" evidence="29">
    <location>
        <begin position="429"/>
        <end position="487"/>
    </location>
</feature>
<dbReference type="InterPro" id="IPR035976">
    <property type="entry name" value="Sushi/SCR/CCP_sf"/>
</dbReference>
<evidence type="ECO:0000259" key="28">
    <source>
        <dbReference type="PROSITE" id="PS50041"/>
    </source>
</evidence>
<dbReference type="Pfam" id="PF00084">
    <property type="entry name" value="Sushi"/>
    <property type="match status" value="5"/>
</dbReference>
<dbReference type="PANTHER" id="PTHR19325">
    <property type="entry name" value="COMPLEMENT COMPONENT-RELATED SUSHI DOMAIN-CONTAINING"/>
    <property type="match status" value="1"/>
</dbReference>
<feature type="disulfide bond" evidence="24">
    <location>
        <begin position="399"/>
        <end position="426"/>
    </location>
</feature>
<dbReference type="PANTHER" id="PTHR19325:SF493">
    <property type="entry name" value="E-SELECTIN"/>
    <property type="match status" value="1"/>
</dbReference>
<evidence type="ECO:0000256" key="13">
    <source>
        <dbReference type="ARBA" id="ARBA00022989"/>
    </source>
</evidence>
<comment type="subunit">
    <text evidence="17">Interacts with SELPLG/PSGL1 and PODXL2 through the sialyl Lewis X epitope. SELPLG sulfation appears not to be required for this interaction.</text>
</comment>
<feature type="disulfide bond" evidence="24">
    <location>
        <begin position="458"/>
        <end position="485"/>
    </location>
</feature>
<comment type="subcellular location">
    <subcellularLocation>
        <location evidence="1">Cell membrane</location>
        <topology evidence="1">Single-pass type I membrane protein</topology>
    </subcellularLocation>
</comment>
<dbReference type="InterPro" id="IPR001304">
    <property type="entry name" value="C-type_lectin-like"/>
</dbReference>
<dbReference type="FunFam" id="2.10.25.10:FF:000176">
    <property type="entry name" value="Selectin P"/>
    <property type="match status" value="1"/>
</dbReference>
<evidence type="ECO:0000256" key="19">
    <source>
        <dbReference type="ARBA" id="ARBA00041401"/>
    </source>
</evidence>
<keyword evidence="9 30" id="KW-0430">Lectin</keyword>
<keyword evidence="13 25" id="KW-1133">Transmembrane helix</keyword>
<evidence type="ECO:0000256" key="21">
    <source>
        <dbReference type="ARBA" id="ARBA00043124"/>
    </source>
</evidence>
<dbReference type="Pfam" id="PF00008">
    <property type="entry name" value="EGF"/>
    <property type="match status" value="1"/>
</dbReference>
<dbReference type="SUPFAM" id="SSF56436">
    <property type="entry name" value="C-type lectin-like"/>
    <property type="match status" value="1"/>
</dbReference>
<dbReference type="InterPro" id="IPR033991">
    <property type="entry name" value="Selectin_CTLD"/>
</dbReference>
<evidence type="ECO:0000256" key="9">
    <source>
        <dbReference type="ARBA" id="ARBA00022734"/>
    </source>
</evidence>
<dbReference type="FunFam" id="3.10.100.10:FF:000007">
    <property type="entry name" value="L-selectin"/>
    <property type="match status" value="1"/>
</dbReference>
<evidence type="ECO:0000256" key="1">
    <source>
        <dbReference type="ARBA" id="ARBA00004251"/>
    </source>
</evidence>
<keyword evidence="11" id="KW-0106">Calcium</keyword>
<dbReference type="SMART" id="SM00181">
    <property type="entry name" value="EGF"/>
    <property type="match status" value="2"/>
</dbReference>
<dbReference type="Gene3D" id="3.10.100.10">
    <property type="entry name" value="Mannose-Binding Protein A, subunit A"/>
    <property type="match status" value="1"/>
</dbReference>
<keyword evidence="3" id="KW-1003">Cell membrane</keyword>
<evidence type="ECO:0000256" key="4">
    <source>
        <dbReference type="ARBA" id="ARBA00022536"/>
    </source>
</evidence>
<dbReference type="PROSITE" id="PS00022">
    <property type="entry name" value="EGF_1"/>
    <property type="match status" value="1"/>
</dbReference>
<dbReference type="AlphaFoldDB" id="A0A7J8BGE7"/>
<feature type="disulfide bond" evidence="24">
    <location>
        <begin position="336"/>
        <end position="363"/>
    </location>
</feature>
<keyword evidence="12" id="KW-0130">Cell adhesion</keyword>
<gene>
    <name evidence="30" type="ORF">HJG63_017337</name>
</gene>
<feature type="transmembrane region" description="Helical" evidence="25">
    <location>
        <begin position="495"/>
        <end position="517"/>
    </location>
</feature>
<dbReference type="Gene3D" id="2.10.70.10">
    <property type="entry name" value="Complement Module, domain 1"/>
    <property type="match status" value="5"/>
</dbReference>
<dbReference type="InterPro" id="IPR002396">
    <property type="entry name" value="Selectin_superfamily"/>
</dbReference>
<evidence type="ECO:0000256" key="20">
    <source>
        <dbReference type="ARBA" id="ARBA00042113"/>
    </source>
</evidence>
<feature type="domain" description="Sushi" evidence="29">
    <location>
        <begin position="316"/>
        <end position="365"/>
    </location>
</feature>
<dbReference type="EMBL" id="JACASE010000017">
    <property type="protein sequence ID" value="KAF6397957.1"/>
    <property type="molecule type" value="Genomic_DNA"/>
</dbReference>
<feature type="chain" id="PRO_5029539365" description="E-selectin" evidence="26">
    <location>
        <begin position="23"/>
        <end position="549"/>
    </location>
</feature>
<dbReference type="InterPro" id="IPR016186">
    <property type="entry name" value="C-type_lectin-like/link_sf"/>
</dbReference>
<keyword evidence="4 23" id="KW-0245">EGF-like domain</keyword>
<keyword evidence="15 23" id="KW-1015">Disulfide bond</keyword>
<dbReference type="CDD" id="cd03592">
    <property type="entry name" value="CLECT_selectins_like"/>
    <property type="match status" value="1"/>
</dbReference>
<evidence type="ECO:0000256" key="14">
    <source>
        <dbReference type="ARBA" id="ARBA00023136"/>
    </source>
</evidence>
<evidence type="ECO:0000256" key="11">
    <source>
        <dbReference type="ARBA" id="ARBA00022837"/>
    </source>
</evidence>
<feature type="domain" description="EGF-like" evidence="27">
    <location>
        <begin position="140"/>
        <end position="176"/>
    </location>
</feature>
<dbReference type="Pfam" id="PF00059">
    <property type="entry name" value="Lectin_C"/>
    <property type="match status" value="1"/>
</dbReference>
<dbReference type="InterPro" id="IPR000742">
    <property type="entry name" value="EGF"/>
</dbReference>
<dbReference type="PROSITE" id="PS00615">
    <property type="entry name" value="C_TYPE_LECTIN_1"/>
    <property type="match status" value="1"/>
</dbReference>
<dbReference type="SUPFAM" id="SSF57535">
    <property type="entry name" value="Complement control module/SCR domain"/>
    <property type="match status" value="5"/>
</dbReference>
<dbReference type="PROSITE" id="PS50026">
    <property type="entry name" value="EGF_3"/>
    <property type="match status" value="1"/>
</dbReference>
<evidence type="ECO:0000256" key="16">
    <source>
        <dbReference type="ARBA" id="ARBA00023180"/>
    </source>
</evidence>
<evidence type="ECO:0000256" key="18">
    <source>
        <dbReference type="ARBA" id="ARBA00040812"/>
    </source>
</evidence>
<protein>
    <recommendedName>
        <fullName evidence="18">E-selectin</fullName>
    </recommendedName>
    <alternativeName>
        <fullName evidence="19">CD62 antigen-like family member E</fullName>
    </alternativeName>
    <alternativeName>
        <fullName evidence="20">Endothelial leukocyte adhesion molecule 1</fullName>
    </alternativeName>
    <alternativeName>
        <fullName evidence="21">Leukocyte-endothelial cell adhesion molecule 2</fullName>
    </alternativeName>
</protein>
<evidence type="ECO:0000256" key="25">
    <source>
        <dbReference type="SAM" id="Phobius"/>
    </source>
</evidence>
<evidence type="ECO:0000256" key="7">
    <source>
        <dbReference type="ARBA" id="ARBA00022723"/>
    </source>
</evidence>
<dbReference type="InterPro" id="IPR016187">
    <property type="entry name" value="CTDL_fold"/>
</dbReference>
<feature type="domain" description="C-type lectin" evidence="28">
    <location>
        <begin position="20"/>
        <end position="140"/>
    </location>
</feature>
<evidence type="ECO:0000256" key="3">
    <source>
        <dbReference type="ARBA" id="ARBA00022475"/>
    </source>
</evidence>
<dbReference type="Proteomes" id="UP000593571">
    <property type="component" value="Unassembled WGS sequence"/>
</dbReference>
<evidence type="ECO:0000256" key="22">
    <source>
        <dbReference type="ARBA" id="ARBA00045695"/>
    </source>
</evidence>
<comment type="similarity">
    <text evidence="2">Belongs to the selectin/LECAM family.</text>
</comment>
<comment type="function">
    <text evidence="22">Cell-surface glycoprotein having a role in immunoadhesion. Mediates in the adhesion of blood neutrophils in cytokine-activated endothelium through interaction with SELPLG/PSGL1. May have a role in capillary morphogenesis.</text>
</comment>
<evidence type="ECO:0000256" key="24">
    <source>
        <dbReference type="PROSITE-ProRule" id="PRU00302"/>
    </source>
</evidence>
<dbReference type="GO" id="GO:0005886">
    <property type="term" value="C:plasma membrane"/>
    <property type="evidence" value="ECO:0007669"/>
    <property type="project" value="UniProtKB-SubCell"/>
</dbReference>
<evidence type="ECO:0000313" key="31">
    <source>
        <dbReference type="Proteomes" id="UP000593571"/>
    </source>
</evidence>
<keyword evidence="16" id="KW-0325">Glycoprotein</keyword>
<evidence type="ECO:0000256" key="8">
    <source>
        <dbReference type="ARBA" id="ARBA00022729"/>
    </source>
</evidence>
<sequence length="549" mass="59050">MTASRLLSALLLALLLCEESGAWSYHASPEPMAFDEASAYCQERYTHLVAIQNQEEIRHLNAAFDYSSSYYWIGIRKVNDQWVWIGTQKPLTEEAQNWAPGEPNNKQSDEDCVEIYIRREKDAGKWNDESCSKKKLALCYTAACTPTSCSGHGECVETINNYTCQCHPGFRGPRCEQVVTCQEQEVPMHGSLVCAHPLGRFSYNSSCTVSCQEGYLPSSTEAPRCTSSGSWSASPAACNVVECDALTRPANGHVECSPSPGSSPWNTTCAFRCEEGFELRGPQRLQCTSSGTWDHEAPTCRAVTCGALGRPQNGSVSCRHSPAGELTFRSSCAFTCEEGFQLRGPAQVECTAQGQWTQRAPVCEAVKCDAVRQPQRGLVRCTHAPAGRFTYGTSCAFGCEEGFQLHGAAQLECTPQGQWTQEVPSCQEVQCPGLDVPKLANVSCSGAPAFGAVCVFACPEGWTLNGSAALTCGATGHWSGVPPACEAPTTSSVPLAVGLSAAGTSLLTSAAFLFWLLKRLRKKAKKFTPASSCQSLQSSGSYQMPSGSV</sequence>
<name>A0A7J8BGE7_ROUAE</name>
<dbReference type="CDD" id="cd00033">
    <property type="entry name" value="CCP"/>
    <property type="match status" value="5"/>
</dbReference>
<feature type="domain" description="Sushi" evidence="29">
    <location>
        <begin position="179"/>
        <end position="240"/>
    </location>
</feature>
<feature type="disulfide bond" evidence="24">
    <location>
        <begin position="211"/>
        <end position="238"/>
    </location>
</feature>
<keyword evidence="6 25" id="KW-0812">Transmembrane</keyword>
<dbReference type="InterPro" id="IPR050350">
    <property type="entry name" value="Compl-Cell_Adhes-Reg"/>
</dbReference>
<dbReference type="PROSITE" id="PS50923">
    <property type="entry name" value="SUSHI"/>
    <property type="match status" value="5"/>
</dbReference>
<dbReference type="CDD" id="cd00054">
    <property type="entry name" value="EGF_CA"/>
    <property type="match status" value="1"/>
</dbReference>
<proteinExistence type="inferred from homology"/>
<feature type="domain" description="Sushi" evidence="29">
    <location>
        <begin position="379"/>
        <end position="428"/>
    </location>
</feature>
<feature type="disulfide bond" evidence="24">
    <location>
        <begin position="273"/>
        <end position="300"/>
    </location>
</feature>
<evidence type="ECO:0000256" key="5">
    <source>
        <dbReference type="ARBA" id="ARBA00022659"/>
    </source>
</evidence>
<keyword evidence="8 26" id="KW-0732">Signal</keyword>
<evidence type="ECO:0000259" key="29">
    <source>
        <dbReference type="PROSITE" id="PS50923"/>
    </source>
</evidence>
<evidence type="ECO:0000256" key="6">
    <source>
        <dbReference type="ARBA" id="ARBA00022692"/>
    </source>
</evidence>
<dbReference type="SMART" id="SM00034">
    <property type="entry name" value="CLECT"/>
    <property type="match status" value="1"/>
</dbReference>
<keyword evidence="7" id="KW-0479">Metal-binding</keyword>
<evidence type="ECO:0000313" key="30">
    <source>
        <dbReference type="EMBL" id="KAF6397957.1"/>
    </source>
</evidence>
<evidence type="ECO:0000256" key="17">
    <source>
        <dbReference type="ARBA" id="ARBA00038738"/>
    </source>
</evidence>
<comment type="caution">
    <text evidence="30">The sequence shown here is derived from an EMBL/GenBank/DDBJ whole genome shotgun (WGS) entry which is preliminary data.</text>
</comment>
<dbReference type="PRINTS" id="PR00343">
    <property type="entry name" value="SELECTIN"/>
</dbReference>
<organism evidence="30 31">
    <name type="scientific">Rousettus aegyptiacus</name>
    <name type="common">Egyptian fruit bat</name>
    <name type="synonym">Pteropus aegyptiacus</name>
    <dbReference type="NCBI Taxonomy" id="9407"/>
    <lineage>
        <taxon>Eukaryota</taxon>
        <taxon>Metazoa</taxon>
        <taxon>Chordata</taxon>
        <taxon>Craniata</taxon>
        <taxon>Vertebrata</taxon>
        <taxon>Euteleostomi</taxon>
        <taxon>Mammalia</taxon>
        <taxon>Eutheria</taxon>
        <taxon>Laurasiatheria</taxon>
        <taxon>Chiroptera</taxon>
        <taxon>Yinpterochiroptera</taxon>
        <taxon>Pteropodoidea</taxon>
        <taxon>Pteropodidae</taxon>
        <taxon>Rousettinae</taxon>
        <taxon>Rousettus</taxon>
    </lineage>
</organism>
<keyword evidence="5 24" id="KW-0768">Sushi</keyword>
<comment type="caution">
    <text evidence="23">Lacks conserved residue(s) required for the propagation of feature annotation.</text>
</comment>
<keyword evidence="31" id="KW-1185">Reference proteome</keyword>